<comment type="caution">
    <text evidence="5">The sequence shown here is derived from an EMBL/GenBank/DDBJ whole genome shotgun (WGS) entry which is preliminary data.</text>
</comment>
<organism evidence="5 6">
    <name type="scientific">Candidatus Protoclostridium stercorigallinarum</name>
    <dbReference type="NCBI Taxonomy" id="2838741"/>
    <lineage>
        <taxon>Bacteria</taxon>
        <taxon>Bacillati</taxon>
        <taxon>Bacillota</taxon>
        <taxon>Clostridia</taxon>
        <taxon>Candidatus Protoclostridium</taxon>
    </lineage>
</organism>
<dbReference type="Gene3D" id="2.60.40.10">
    <property type="entry name" value="Immunoglobulins"/>
    <property type="match status" value="1"/>
</dbReference>
<dbReference type="InterPro" id="IPR013783">
    <property type="entry name" value="Ig-like_fold"/>
</dbReference>
<dbReference type="Pfam" id="PF14310">
    <property type="entry name" value="Fn3-like"/>
    <property type="match status" value="1"/>
</dbReference>
<sequence>MAKKRMSAFKFRLIMGIVIVVCAVLLIAVNVAAYLFTPFLDDRLGRGDRHAVIPEGRDGWDTDYYEDLYDSTDESKEAAYKLALDVQREGTILLKNNGVLPLAKGSTVTPFGFRYKSPVVGQTGPSGSAKWNIDPVTPEEGLSGTFTINTAAYDNMEGNPTSLKEASGTLSAGTGADLMGHSSKLYEYDAETYTDVEASGTALVFIGREGAEGSDKKFDAYSDGTPHYFALTQNEKDMVRIAKEKCDNVVVILETASAMQMPELMSGELEVDAIVQFGHAGERGYSVLGDVLSGAVNPSGRTVDIWASDFTKDPTYMNFGEFKYTNPVNTGYAVAGQYYIEYEEGVYMGYRYYETAHDIGATGFTYGTLDGKGAIEEAGAVLYPFGYGLSYTTFEQTITRFDTSGGNISVSVEVKNTGDKDGKEVVQIYYDPPYTDLDKTMKIEKPTATLVAFAKTGVIEAGKSETVTITFRQEDMASYCYTKENPDDTVGCYMLEEGDYEISVGKNSHEAFDSETWTNNSTIWYDNTNPRQSEIDAQSALDAEGNSLDRPANGDENYTAATNLFRDSSDYMQRDATIFSRANWDATFPKLKTEGATIGSGSFWNNSCRGGDELSEESAKYFEDPIHDFDVETDKRFGNVEGSIAYHADEPVYGKDNGLTVSDLRGKDYYDEAWDEWLDQVDFDDPDVVQQILDLSALANYATTSVDSLGLPRTVHSDGANGLKVFKTDAGMEMSATYSMTPVWASTWNTELLNRVGDALGREALENNISGWYSPAINLHRSPFSGRNFEYYSEDPLLTGKIAAAVVSGASEAGMYCYIKHFALNDEETRRNEFLATWATEQAMRELYFKAFEIPVKEAKMTINYTADENGTMAQKTMRAATAIMASQNCIGQYYCHADYRLLTGMLRNEWGFLGTVTSDMYTMPNDGMFDMAYRSGLDTFLPIDRGKLADSESASAHWMFRRILHDVGYTVANSNAMQGVPPGTIFYYDISPWVLFLQLPLNLVFGLLIAGAIAWIVVRTIQDKKLASGQGGVHNE</sequence>
<proteinExistence type="inferred from homology"/>
<gene>
    <name evidence="5" type="ORF">H9892_06705</name>
</gene>
<dbReference type="SUPFAM" id="SSF52279">
    <property type="entry name" value="Beta-D-glucan exohydrolase, C-terminal domain"/>
    <property type="match status" value="1"/>
</dbReference>
<dbReference type="GO" id="GO:0004553">
    <property type="term" value="F:hydrolase activity, hydrolyzing O-glycosyl compounds"/>
    <property type="evidence" value="ECO:0007669"/>
    <property type="project" value="InterPro"/>
</dbReference>
<reference evidence="5" key="2">
    <citation type="submission" date="2021-04" db="EMBL/GenBank/DDBJ databases">
        <authorList>
            <person name="Gilroy R."/>
        </authorList>
    </citation>
    <scope>NUCLEOTIDE SEQUENCE</scope>
    <source>
        <strain evidence="5">12435</strain>
    </source>
</reference>
<keyword evidence="2 5" id="KW-0378">Hydrolase</keyword>
<dbReference type="PANTHER" id="PTHR42715">
    <property type="entry name" value="BETA-GLUCOSIDASE"/>
    <property type="match status" value="1"/>
</dbReference>
<evidence type="ECO:0000256" key="1">
    <source>
        <dbReference type="ARBA" id="ARBA00005336"/>
    </source>
</evidence>
<accession>A0A9D1Q2K6</accession>
<dbReference type="Pfam" id="PF00933">
    <property type="entry name" value="Glyco_hydro_3"/>
    <property type="match status" value="1"/>
</dbReference>
<evidence type="ECO:0000313" key="6">
    <source>
        <dbReference type="Proteomes" id="UP000823990"/>
    </source>
</evidence>
<dbReference type="Gene3D" id="3.20.20.300">
    <property type="entry name" value="Glycoside hydrolase, family 3, N-terminal domain"/>
    <property type="match status" value="1"/>
</dbReference>
<dbReference type="InterPro" id="IPR001764">
    <property type="entry name" value="Glyco_hydro_3_N"/>
</dbReference>
<name>A0A9D1Q2K6_9FIRM</name>
<evidence type="ECO:0000259" key="4">
    <source>
        <dbReference type="SMART" id="SM01217"/>
    </source>
</evidence>
<dbReference type="PANTHER" id="PTHR42715:SF10">
    <property type="entry name" value="BETA-GLUCOSIDASE"/>
    <property type="match status" value="1"/>
</dbReference>
<dbReference type="Proteomes" id="UP000823990">
    <property type="component" value="Unassembled WGS sequence"/>
</dbReference>
<evidence type="ECO:0000256" key="2">
    <source>
        <dbReference type="ARBA" id="ARBA00022801"/>
    </source>
</evidence>
<dbReference type="SMART" id="SM01217">
    <property type="entry name" value="Fn3_like"/>
    <property type="match status" value="1"/>
</dbReference>
<feature type="transmembrane region" description="Helical" evidence="3">
    <location>
        <begin position="994"/>
        <end position="1019"/>
    </location>
</feature>
<dbReference type="InterPro" id="IPR002772">
    <property type="entry name" value="Glyco_hydro_3_C"/>
</dbReference>
<feature type="transmembrane region" description="Helical" evidence="3">
    <location>
        <begin position="12"/>
        <end position="36"/>
    </location>
</feature>
<keyword evidence="3" id="KW-1133">Transmembrane helix</keyword>
<reference evidence="5" key="1">
    <citation type="journal article" date="2021" name="PeerJ">
        <title>Extensive microbial diversity within the chicken gut microbiome revealed by metagenomics and culture.</title>
        <authorList>
            <person name="Gilroy R."/>
            <person name="Ravi A."/>
            <person name="Getino M."/>
            <person name="Pursley I."/>
            <person name="Horton D.L."/>
            <person name="Alikhan N.F."/>
            <person name="Baker D."/>
            <person name="Gharbi K."/>
            <person name="Hall N."/>
            <person name="Watson M."/>
            <person name="Adriaenssens E.M."/>
            <person name="Foster-Nyarko E."/>
            <person name="Jarju S."/>
            <person name="Secka A."/>
            <person name="Antonio M."/>
            <person name="Oren A."/>
            <person name="Chaudhuri R.R."/>
            <person name="La Ragione R."/>
            <person name="Hildebrand F."/>
            <person name="Pallen M.J."/>
        </authorList>
    </citation>
    <scope>NUCLEOTIDE SEQUENCE</scope>
    <source>
        <strain evidence="5">12435</strain>
    </source>
</reference>
<evidence type="ECO:0000256" key="3">
    <source>
        <dbReference type="SAM" id="Phobius"/>
    </source>
</evidence>
<comment type="similarity">
    <text evidence="1">Belongs to the glycosyl hydrolase 3 family.</text>
</comment>
<keyword evidence="3" id="KW-0472">Membrane</keyword>
<dbReference type="SUPFAM" id="SSF51445">
    <property type="entry name" value="(Trans)glycosidases"/>
    <property type="match status" value="1"/>
</dbReference>
<dbReference type="Gene3D" id="3.40.50.1700">
    <property type="entry name" value="Glycoside hydrolase family 3 C-terminal domain"/>
    <property type="match status" value="1"/>
</dbReference>
<dbReference type="PRINTS" id="PR00133">
    <property type="entry name" value="GLHYDRLASE3"/>
</dbReference>
<protein>
    <submittedName>
        <fullName evidence="5">Glycoside hydrolase family 3 C-terminal domain-containing protein</fullName>
    </submittedName>
</protein>
<dbReference type="Pfam" id="PF01915">
    <property type="entry name" value="Glyco_hydro_3_C"/>
    <property type="match status" value="1"/>
</dbReference>
<dbReference type="InterPro" id="IPR050288">
    <property type="entry name" value="Cellulose_deg_GH3"/>
</dbReference>
<evidence type="ECO:0000313" key="5">
    <source>
        <dbReference type="EMBL" id="HIW03013.1"/>
    </source>
</evidence>
<keyword evidence="3" id="KW-0812">Transmembrane</keyword>
<dbReference type="InterPro" id="IPR017853">
    <property type="entry name" value="GH"/>
</dbReference>
<dbReference type="EMBL" id="DXHS01000113">
    <property type="protein sequence ID" value="HIW03013.1"/>
    <property type="molecule type" value="Genomic_DNA"/>
</dbReference>
<dbReference type="GO" id="GO:0005975">
    <property type="term" value="P:carbohydrate metabolic process"/>
    <property type="evidence" value="ECO:0007669"/>
    <property type="project" value="InterPro"/>
</dbReference>
<dbReference type="AlphaFoldDB" id="A0A9D1Q2K6"/>
<feature type="domain" description="Fibronectin type III-like" evidence="4">
    <location>
        <begin position="424"/>
        <end position="508"/>
    </location>
</feature>
<dbReference type="InterPro" id="IPR026891">
    <property type="entry name" value="Fn3-like"/>
</dbReference>
<dbReference type="InterPro" id="IPR036881">
    <property type="entry name" value="Glyco_hydro_3_C_sf"/>
</dbReference>
<dbReference type="InterPro" id="IPR036962">
    <property type="entry name" value="Glyco_hydro_3_N_sf"/>
</dbReference>